<comment type="caution">
    <text evidence="2">The sequence shown here is derived from an EMBL/GenBank/DDBJ whole genome shotgun (WGS) entry which is preliminary data.</text>
</comment>
<accession>A0A1C1C6T0</accession>
<feature type="compositionally biased region" description="Basic and acidic residues" evidence="1">
    <location>
        <begin position="19"/>
        <end position="31"/>
    </location>
</feature>
<evidence type="ECO:0000256" key="1">
    <source>
        <dbReference type="SAM" id="MobiDB-lite"/>
    </source>
</evidence>
<reference evidence="3" key="1">
    <citation type="submission" date="2015-07" db="EMBL/GenBank/DDBJ databases">
        <authorList>
            <person name="Teixeira M.M."/>
            <person name="Souza R.C."/>
            <person name="Almeida L.G."/>
            <person name="Vicente V.A."/>
            <person name="de Hoog S."/>
            <person name="Bocca A.L."/>
            <person name="de Almeida S.R."/>
            <person name="Vasconcelos A.T."/>
            <person name="Felipe M.S."/>
        </authorList>
    </citation>
    <scope>NUCLEOTIDE SEQUENCE [LARGE SCALE GENOMIC DNA]</scope>
    <source>
        <strain evidence="3">KSF</strain>
    </source>
</reference>
<feature type="region of interest" description="Disordered" evidence="1">
    <location>
        <begin position="73"/>
        <end position="104"/>
    </location>
</feature>
<dbReference type="VEuPathDB" id="FungiDB:CLCR_00741"/>
<sequence length="104" mass="11241">MAASFTLVGDQQETTPDTTGRDNKRINEENHARSRLAPSWVGLFAMAEAQLGGLGDDVVLVEFDAVVDVNSDADARGGCRRQRQAGPPVEKVSSQRPNASRLNF</sequence>
<dbReference type="EMBL" id="LGRB01000021">
    <property type="protein sequence ID" value="OCT44171.1"/>
    <property type="molecule type" value="Genomic_DNA"/>
</dbReference>
<organism evidence="2 3">
    <name type="scientific">Cladophialophora carrionii</name>
    <dbReference type="NCBI Taxonomy" id="86049"/>
    <lineage>
        <taxon>Eukaryota</taxon>
        <taxon>Fungi</taxon>
        <taxon>Dikarya</taxon>
        <taxon>Ascomycota</taxon>
        <taxon>Pezizomycotina</taxon>
        <taxon>Eurotiomycetes</taxon>
        <taxon>Chaetothyriomycetidae</taxon>
        <taxon>Chaetothyriales</taxon>
        <taxon>Herpotrichiellaceae</taxon>
        <taxon>Cladophialophora</taxon>
    </lineage>
</organism>
<name>A0A1C1C6T0_9EURO</name>
<dbReference type="AlphaFoldDB" id="A0A1C1C6T0"/>
<gene>
    <name evidence="2" type="ORF">CLCR_00741</name>
</gene>
<proteinExistence type="predicted"/>
<feature type="compositionally biased region" description="Polar residues" evidence="1">
    <location>
        <begin position="9"/>
        <end position="18"/>
    </location>
</feature>
<evidence type="ECO:0000313" key="3">
    <source>
        <dbReference type="Proteomes" id="UP000094526"/>
    </source>
</evidence>
<keyword evidence="3" id="KW-1185">Reference proteome</keyword>
<evidence type="ECO:0000313" key="2">
    <source>
        <dbReference type="EMBL" id="OCT44171.1"/>
    </source>
</evidence>
<feature type="region of interest" description="Disordered" evidence="1">
    <location>
        <begin position="1"/>
        <end position="31"/>
    </location>
</feature>
<dbReference type="Proteomes" id="UP000094526">
    <property type="component" value="Unassembled WGS sequence"/>
</dbReference>
<protein>
    <submittedName>
        <fullName evidence="2">Uncharacterized protein</fullName>
    </submittedName>
</protein>
<feature type="compositionally biased region" description="Polar residues" evidence="1">
    <location>
        <begin position="92"/>
        <end position="104"/>
    </location>
</feature>